<protein>
    <recommendedName>
        <fullName evidence="1">Metal-dependent carboxypeptidase</fullName>
        <ecNumber evidence="1">3.4.17.19</ecNumber>
    </recommendedName>
</protein>
<dbReference type="GO" id="GO:0046872">
    <property type="term" value="F:metal ion binding"/>
    <property type="evidence" value="ECO:0007669"/>
    <property type="project" value="UniProtKB-KW"/>
</dbReference>
<evidence type="ECO:0000256" key="2">
    <source>
        <dbReference type="PIRSR" id="PIRSR006615-1"/>
    </source>
</evidence>
<dbReference type="EC" id="3.4.17.19" evidence="1"/>
<comment type="function">
    <text evidence="1">Broad specificity carboxypetidase that releases amino acids sequentially from the C-terminus, including neutral, aromatic, polar and basic residues.</text>
</comment>
<evidence type="ECO:0000256" key="1">
    <source>
        <dbReference type="PIRNR" id="PIRNR006615"/>
    </source>
</evidence>
<sequence length="514" mass="57593">MQETPDTPATQEERLAALTDRLRTVYDLGAAQALMHWDQETYMPPQAVGLRSEQLATLSRLSHEHLVSPETEATISALEGKDAPDPKTEAGATVRLARRSFDRATKLPESLVAESARATSLAQPAWVEARQRADFALFAPHLEGIIDLQRRTAECLGYGDHPYDALLDLYEPGARKAALELVFEELKERIVPLLARVTEAASREATARDSVLLGEFDEAAQEAFVRSVLTDLGYRWDRGRQDRVVHAFCINIGGPEDVRLTTNFSPARIDKALFTSMHEAGHGMYEQGVDPAYSRTPLGGGVSMGVHESQSRLFENLVGRSRPFWSHYLPRLKEAFPEAFAGVGTEAFYRAVNEARPGFIRIDSDELTYNLHILLRFELEVALIEGTLSVSDLPDAWNERMERYLGLVPENDALGVLQDVHWSAGLFGYFPTYTLGNVLSVQLYQAALEDHPEIPTETATGRFETLRGWMEEHVYRHGSRYDPEDLIPRATGRPLTAAPYLEYLEEKFTDLYAL</sequence>
<comment type="catalytic activity">
    <reaction evidence="1">
        <text>Release of a C-terminal amino acid with broad specificity, except for -Pro.</text>
        <dbReference type="EC" id="3.4.17.19"/>
    </reaction>
</comment>
<reference evidence="5" key="2">
    <citation type="submission" date="2023-11" db="EMBL/GenBank/DDBJ databases">
        <title>MicrobeMod: A computational toolkit for identifying prokaryotic methylation and restriction-modification with nanopore sequencing.</title>
        <authorList>
            <person name="Crits-Christoph A."/>
            <person name="Kang S.C."/>
            <person name="Lee H."/>
            <person name="Ostrov N."/>
        </authorList>
    </citation>
    <scope>NUCLEOTIDE SEQUENCE</scope>
    <source>
        <strain evidence="5">ATCC 51242</strain>
    </source>
</reference>
<feature type="active site" description="Proton donor/acceptor" evidence="3">
    <location>
        <position position="279"/>
    </location>
</feature>
<dbReference type="PRINTS" id="PR00998">
    <property type="entry name" value="CRBOXYPTASET"/>
</dbReference>
<dbReference type="EMBL" id="CP007514">
    <property type="protein sequence ID" value="AHY46367.1"/>
    <property type="molecule type" value="Genomic_DNA"/>
</dbReference>
<accession>A0A023X1L3</accession>
<proteinExistence type="inferred from homology"/>
<keyword evidence="6" id="KW-1185">Reference proteome</keyword>
<dbReference type="SUPFAM" id="SSF55486">
    <property type="entry name" value="Metalloproteases ('zincins'), catalytic domain"/>
    <property type="match status" value="1"/>
</dbReference>
<reference evidence="4 6" key="1">
    <citation type="submission" date="2014-03" db="EMBL/GenBank/DDBJ databases">
        <title>Complete genome sequence of the Radio-Resistant Rubrobacter radiotolerans RSPS-4.</title>
        <authorList>
            <person name="Egas C.C."/>
            <person name="Barroso C.C."/>
            <person name="Froufe H.J.C."/>
            <person name="Pacheco J.J."/>
            <person name="Albuquerque L.L."/>
            <person name="da Costa M.M.S."/>
        </authorList>
    </citation>
    <scope>NUCLEOTIDE SEQUENCE [LARGE SCALE GENOMIC DNA]</scope>
    <source>
        <strain evidence="4 6">RSPS-4</strain>
    </source>
</reference>
<dbReference type="Gene3D" id="1.10.1370.30">
    <property type="match status" value="1"/>
</dbReference>
<keyword evidence="1 5" id="KW-0378">Hydrolase</keyword>
<name>A0A023X1L3_RUBRA</name>
<keyword evidence="1" id="KW-0645">Protease</keyword>
<dbReference type="RefSeq" id="WP_038684147.1">
    <property type="nucleotide sequence ID" value="NZ_JAWXXX010000001.1"/>
</dbReference>
<dbReference type="AlphaFoldDB" id="A0A023X1L3"/>
<feature type="binding site" evidence="2">
    <location>
        <position position="282"/>
    </location>
    <ligand>
        <name>Zn(2+)</name>
        <dbReference type="ChEBI" id="CHEBI:29105"/>
        <note>catalytic</note>
    </ligand>
</feature>
<evidence type="ECO:0000256" key="3">
    <source>
        <dbReference type="PIRSR" id="PIRSR006615-2"/>
    </source>
</evidence>
<dbReference type="PANTHER" id="PTHR34217">
    <property type="entry name" value="METAL-DEPENDENT CARBOXYPEPTIDASE"/>
    <property type="match status" value="1"/>
</dbReference>
<dbReference type="InterPro" id="IPR001333">
    <property type="entry name" value="Peptidase_M32_Taq"/>
</dbReference>
<keyword evidence="2" id="KW-0862">Zinc</keyword>
<dbReference type="HOGENOM" id="CLU_032916_1_1_11"/>
<keyword evidence="1" id="KW-0482">Metalloprotease</keyword>
<keyword evidence="1 2" id="KW-0479">Metal-binding</keyword>
<dbReference type="KEGG" id="rrd:RradSPS_1084"/>
<dbReference type="EMBL" id="JAWXXX010000001">
    <property type="protein sequence ID" value="MDX5893774.1"/>
    <property type="molecule type" value="Genomic_DNA"/>
</dbReference>
<dbReference type="OrthoDB" id="9772308at2"/>
<gene>
    <name evidence="4" type="ORF">RradSPS_1084</name>
    <name evidence="5" type="ORF">SIL72_06995</name>
</gene>
<dbReference type="PIRSF" id="PIRSF006615">
    <property type="entry name" value="Zn_crbxpep_Taq"/>
    <property type="match status" value="1"/>
</dbReference>
<dbReference type="PANTHER" id="PTHR34217:SF1">
    <property type="entry name" value="CARBOXYPEPTIDASE 1"/>
    <property type="match status" value="1"/>
</dbReference>
<evidence type="ECO:0000313" key="6">
    <source>
        <dbReference type="Proteomes" id="UP000025229"/>
    </source>
</evidence>
<dbReference type="GO" id="GO:0004181">
    <property type="term" value="F:metallocarboxypeptidase activity"/>
    <property type="evidence" value="ECO:0007669"/>
    <property type="project" value="UniProtKB-UniRule"/>
</dbReference>
<dbReference type="CDD" id="cd06460">
    <property type="entry name" value="M32_Taq"/>
    <property type="match status" value="1"/>
</dbReference>
<keyword evidence="1 4" id="KW-0121">Carboxypeptidase</keyword>
<dbReference type="PROSITE" id="PS52034">
    <property type="entry name" value="PEPTIDASE_M32"/>
    <property type="match status" value="1"/>
</dbReference>
<dbReference type="eggNOG" id="COG2317">
    <property type="taxonomic scope" value="Bacteria"/>
</dbReference>
<feature type="binding site" evidence="2">
    <location>
        <position position="308"/>
    </location>
    <ligand>
        <name>Zn(2+)</name>
        <dbReference type="ChEBI" id="CHEBI:29105"/>
        <note>catalytic</note>
    </ligand>
</feature>
<dbReference type="Proteomes" id="UP001281130">
    <property type="component" value="Unassembled WGS sequence"/>
</dbReference>
<comment type="similarity">
    <text evidence="1">Belongs to the peptidase M32 family.</text>
</comment>
<dbReference type="Pfam" id="PF02074">
    <property type="entry name" value="Peptidase_M32"/>
    <property type="match status" value="1"/>
</dbReference>
<dbReference type="GO" id="GO:0006508">
    <property type="term" value="P:proteolysis"/>
    <property type="evidence" value="ECO:0007669"/>
    <property type="project" value="UniProtKB-UniRule"/>
</dbReference>
<organism evidence="4 6">
    <name type="scientific">Rubrobacter radiotolerans</name>
    <name type="common">Arthrobacter radiotolerans</name>
    <dbReference type="NCBI Taxonomy" id="42256"/>
    <lineage>
        <taxon>Bacteria</taxon>
        <taxon>Bacillati</taxon>
        <taxon>Actinomycetota</taxon>
        <taxon>Rubrobacteria</taxon>
        <taxon>Rubrobacterales</taxon>
        <taxon>Rubrobacteraceae</taxon>
        <taxon>Rubrobacter</taxon>
    </lineage>
</organism>
<dbReference type="Proteomes" id="UP000025229">
    <property type="component" value="Chromosome"/>
</dbReference>
<evidence type="ECO:0000313" key="5">
    <source>
        <dbReference type="EMBL" id="MDX5893774.1"/>
    </source>
</evidence>
<comment type="cofactor">
    <cofactor evidence="2">
        <name>Zn(2+)</name>
        <dbReference type="ChEBI" id="CHEBI:29105"/>
    </cofactor>
    <text evidence="2">Binds 1 zinc ion per subunit.</text>
</comment>
<evidence type="ECO:0000313" key="4">
    <source>
        <dbReference type="EMBL" id="AHY46367.1"/>
    </source>
</evidence>
<feature type="binding site" evidence="2">
    <location>
        <position position="278"/>
    </location>
    <ligand>
        <name>Zn(2+)</name>
        <dbReference type="ChEBI" id="CHEBI:29105"/>
        <note>catalytic</note>
    </ligand>
</feature>
<dbReference type="PATRIC" id="fig|42256.3.peg.1098"/>